<name>A0A4Q0AGE1_9BACT</name>
<evidence type="ECO:0000313" key="1">
    <source>
        <dbReference type="EMBL" id="RWZ78133.1"/>
    </source>
</evidence>
<evidence type="ECO:0008006" key="3">
    <source>
        <dbReference type="Google" id="ProtNLM"/>
    </source>
</evidence>
<sequence>MVNALDVTGIIYVRAKNVTIQNTRVRGCGPGGAIDVGYDNANGPVTVKDVELNGQGCGDYAMIGNSNYTCIRCNIYGARVGAAMDTTVVVRDSWIHDLVYVTASHMEAILSNGGNNYQVIHNNLECVGGDDQGGCSAALAMFGDFGPIDNALVQYNLFNTSGSYCTYAGSAAGKPYPNGTNVRYLNNYFGKKYNPQCGLYGPATAWAFNAGNVWSDNVWADGSGTVAAPN</sequence>
<proteinExistence type="predicted"/>
<organism evidence="1 2">
    <name type="scientific">Candidatus Chaera renei</name>
    <dbReference type="NCBI Taxonomy" id="2506947"/>
    <lineage>
        <taxon>Bacteria</taxon>
        <taxon>Candidatus Saccharimonadota</taxon>
        <taxon>Candidatus Saccharimonadia</taxon>
        <taxon>Candidatus Saccharimonadales</taxon>
        <taxon>Candidatus Saccharimonadaceae</taxon>
        <taxon>Candidatus Chaera</taxon>
    </lineage>
</organism>
<gene>
    <name evidence="1" type="ORF">EOT04_02805</name>
</gene>
<keyword evidence="2" id="KW-1185">Reference proteome</keyword>
<protein>
    <recommendedName>
        <fullName evidence="3">Pectate lyase</fullName>
    </recommendedName>
</protein>
<dbReference type="SUPFAM" id="SSF51126">
    <property type="entry name" value="Pectin lyase-like"/>
    <property type="match status" value="1"/>
</dbReference>
<dbReference type="InterPro" id="IPR011050">
    <property type="entry name" value="Pectin_lyase_fold/virulence"/>
</dbReference>
<dbReference type="EMBL" id="SCKW01000030">
    <property type="protein sequence ID" value="RWZ78133.1"/>
    <property type="molecule type" value="Genomic_DNA"/>
</dbReference>
<comment type="caution">
    <text evidence="1">The sequence shown here is derived from an EMBL/GenBank/DDBJ whole genome shotgun (WGS) entry which is preliminary data.</text>
</comment>
<dbReference type="AlphaFoldDB" id="A0A4Q0AGE1"/>
<reference evidence="1" key="1">
    <citation type="submission" date="2019-01" db="EMBL/GenBank/DDBJ databases">
        <title>Genomic signatures and co-occurrence patterns of the ultra-small Saccharimodia (Patescibacteria phylum) suggest a symbiotic lifestyle.</title>
        <authorList>
            <person name="Lemos L."/>
            <person name="Medeiros J."/>
            <person name="Andreote F."/>
            <person name="Fernandes G."/>
            <person name="Varani A."/>
            <person name="Oliveira G."/>
            <person name="Pylro V."/>
        </authorList>
    </citation>
    <scope>NUCLEOTIDE SEQUENCE [LARGE SCALE GENOMIC DNA]</scope>
    <source>
        <strain evidence="1">AMD01</strain>
    </source>
</reference>
<dbReference type="Proteomes" id="UP000289269">
    <property type="component" value="Unassembled WGS sequence"/>
</dbReference>
<evidence type="ECO:0000313" key="2">
    <source>
        <dbReference type="Proteomes" id="UP000289269"/>
    </source>
</evidence>
<accession>A0A4Q0AGE1</accession>